<organism evidence="1 2">
    <name type="scientific">Phyllobacterium endophyticum</name>
    <dbReference type="NCBI Taxonomy" id="1149773"/>
    <lineage>
        <taxon>Bacteria</taxon>
        <taxon>Pseudomonadati</taxon>
        <taxon>Pseudomonadota</taxon>
        <taxon>Alphaproteobacteria</taxon>
        <taxon>Hyphomicrobiales</taxon>
        <taxon>Phyllobacteriaceae</taxon>
        <taxon>Phyllobacterium</taxon>
    </lineage>
</organism>
<name>A0A2P7B1Q6_9HYPH</name>
<dbReference type="RefSeq" id="WP_106715697.1">
    <property type="nucleotide sequence ID" value="NZ_JACHXT010000004.1"/>
</dbReference>
<evidence type="ECO:0000313" key="1">
    <source>
        <dbReference type="EMBL" id="PSH60382.1"/>
    </source>
</evidence>
<sequence>MSGFGNLISVSQELSSYWVRDRFPYVDGGQALQVLLDASRHLKLQTPIQINIPFTDLRLSLFTQTTYEKSAWDWMAWDMEDMTRAFRGPKRLDGAWITRNPQSSSGGFVALELPGEGNGSYYRPGFICRDIGFALGERKQSACDTDTWTEPLEVKNLTAIEKSGAGTLKLVKPKAFNGYFGLYDGKLLLPRSSDFNKRGPTFAGGTVEYYD</sequence>
<gene>
    <name evidence="1" type="ORF">CU100_06775</name>
</gene>
<evidence type="ECO:0000313" key="2">
    <source>
        <dbReference type="Proteomes" id="UP000241158"/>
    </source>
</evidence>
<protein>
    <submittedName>
        <fullName evidence="1">Uncharacterized protein</fullName>
    </submittedName>
</protein>
<keyword evidence="2" id="KW-1185">Reference proteome</keyword>
<dbReference type="Proteomes" id="UP000241158">
    <property type="component" value="Unassembled WGS sequence"/>
</dbReference>
<dbReference type="AlphaFoldDB" id="A0A2P7B1Q6"/>
<proteinExistence type="predicted"/>
<comment type="caution">
    <text evidence="1">The sequence shown here is derived from an EMBL/GenBank/DDBJ whole genome shotgun (WGS) entry which is preliminary data.</text>
</comment>
<reference evidence="2" key="1">
    <citation type="submission" date="2017-11" db="EMBL/GenBank/DDBJ databases">
        <authorList>
            <person name="Kuznetsova I."/>
            <person name="Sazanova A."/>
            <person name="Chirak E."/>
            <person name="Safronova V."/>
            <person name="Willems A."/>
        </authorList>
    </citation>
    <scope>NUCLEOTIDE SEQUENCE [LARGE SCALE GENOMIC DNA]</scope>
    <source>
        <strain evidence="2">PEPV15</strain>
    </source>
</reference>
<accession>A0A2P7B1Q6</accession>
<dbReference type="EMBL" id="PGGN01000001">
    <property type="protein sequence ID" value="PSH60382.1"/>
    <property type="molecule type" value="Genomic_DNA"/>
</dbReference>